<sequence>MTVRKRGGTWQIDVVLWRGGERVRLRKSVDVRTRNEAVILEQQERAKLQQYARQVGRPPLFTDFAKEFLETYAYTNNKPSEVETKESILRLHLSPFFGAQRLDSIGPQHVERFKANQLRAGLSPKTVNNQLTVLRKVFTVAKEWGRLHGLPPFKLLPVPEAEFDFLTFEEAERLLRGADPEWRPMVLLALRTGLRQGELLALRWDDIDLVSGLLKVRRAVARGIIGTPKNKKSREVPLSDEAIAVLRALPSRFAREFVFPADGGRLLTRNECKHPLRRACQRAELRRIGWHTLRHTFASHLVMRGVPIKAVQELLGHATIEMTMRYAHLSPDIRRDAVRLLDSRDSQARETSGQQHSA</sequence>
<dbReference type="GO" id="GO:0006310">
    <property type="term" value="P:DNA recombination"/>
    <property type="evidence" value="ECO:0007669"/>
    <property type="project" value="UniProtKB-KW"/>
</dbReference>
<dbReference type="GO" id="GO:0003677">
    <property type="term" value="F:DNA binding"/>
    <property type="evidence" value="ECO:0007669"/>
    <property type="project" value="UniProtKB-UniRule"/>
</dbReference>
<feature type="domain" description="Tyr recombinase" evidence="6">
    <location>
        <begin position="161"/>
        <end position="339"/>
    </location>
</feature>
<dbReference type="AlphaFoldDB" id="A0A0K1ECH0"/>
<dbReference type="InterPro" id="IPR013762">
    <property type="entry name" value="Integrase-like_cat_sf"/>
</dbReference>
<dbReference type="Gene3D" id="1.10.443.10">
    <property type="entry name" value="Intergrase catalytic core"/>
    <property type="match status" value="1"/>
</dbReference>
<evidence type="ECO:0000256" key="3">
    <source>
        <dbReference type="ARBA" id="ARBA00023125"/>
    </source>
</evidence>
<dbReference type="Pfam" id="PF00589">
    <property type="entry name" value="Phage_integrase"/>
    <property type="match status" value="1"/>
</dbReference>
<organism evidence="8 9">
    <name type="scientific">Chondromyces crocatus</name>
    <dbReference type="NCBI Taxonomy" id="52"/>
    <lineage>
        <taxon>Bacteria</taxon>
        <taxon>Pseudomonadati</taxon>
        <taxon>Myxococcota</taxon>
        <taxon>Polyangia</taxon>
        <taxon>Polyangiales</taxon>
        <taxon>Polyangiaceae</taxon>
        <taxon>Chondromyces</taxon>
    </lineage>
</organism>
<dbReference type="InterPro" id="IPR044068">
    <property type="entry name" value="CB"/>
</dbReference>
<dbReference type="Pfam" id="PF14659">
    <property type="entry name" value="Phage_int_SAM_3"/>
    <property type="match status" value="1"/>
</dbReference>
<dbReference type="InterPro" id="IPR004107">
    <property type="entry name" value="Integrase_SAM-like_N"/>
</dbReference>
<dbReference type="STRING" id="52.CMC5_024160"/>
<dbReference type="InterPro" id="IPR010998">
    <property type="entry name" value="Integrase_recombinase_N"/>
</dbReference>
<keyword evidence="3 5" id="KW-0238">DNA-binding</keyword>
<dbReference type="SUPFAM" id="SSF56349">
    <property type="entry name" value="DNA breaking-rejoining enzymes"/>
    <property type="match status" value="1"/>
</dbReference>
<dbReference type="InterPro" id="IPR050090">
    <property type="entry name" value="Tyrosine_recombinase_XerCD"/>
</dbReference>
<evidence type="ECO:0000256" key="1">
    <source>
        <dbReference type="ARBA" id="ARBA00008857"/>
    </source>
</evidence>
<keyword evidence="9" id="KW-1185">Reference proteome</keyword>
<gene>
    <name evidence="8" type="primary">int</name>
    <name evidence="8" type="ORF">CMC5_024160</name>
</gene>
<dbReference type="PROSITE" id="PS51900">
    <property type="entry name" value="CB"/>
    <property type="match status" value="1"/>
</dbReference>
<protein>
    <submittedName>
        <fullName evidence="8">Integrase</fullName>
    </submittedName>
</protein>
<dbReference type="GO" id="GO:0015074">
    <property type="term" value="P:DNA integration"/>
    <property type="evidence" value="ECO:0007669"/>
    <property type="project" value="UniProtKB-KW"/>
</dbReference>
<dbReference type="CDD" id="cd00796">
    <property type="entry name" value="INT_Rci_Hp1_C"/>
    <property type="match status" value="1"/>
</dbReference>
<accession>A0A0K1ECH0</accession>
<evidence type="ECO:0000259" key="6">
    <source>
        <dbReference type="PROSITE" id="PS51898"/>
    </source>
</evidence>
<dbReference type="PANTHER" id="PTHR30349">
    <property type="entry name" value="PHAGE INTEGRASE-RELATED"/>
    <property type="match status" value="1"/>
</dbReference>
<dbReference type="InterPro" id="IPR011010">
    <property type="entry name" value="DNA_brk_join_enz"/>
</dbReference>
<evidence type="ECO:0000259" key="7">
    <source>
        <dbReference type="PROSITE" id="PS51900"/>
    </source>
</evidence>
<dbReference type="OrthoDB" id="9789256at2"/>
<dbReference type="Gene3D" id="1.10.150.130">
    <property type="match status" value="1"/>
</dbReference>
<feature type="domain" description="Core-binding (CB)" evidence="7">
    <location>
        <begin position="59"/>
        <end position="142"/>
    </location>
</feature>
<dbReference type="Proteomes" id="UP000067626">
    <property type="component" value="Chromosome"/>
</dbReference>
<dbReference type="RefSeq" id="WP_050430524.1">
    <property type="nucleotide sequence ID" value="NZ_CP012159.1"/>
</dbReference>
<dbReference type="KEGG" id="ccro:CMC5_024160"/>
<reference evidence="8 9" key="1">
    <citation type="submission" date="2015-07" db="EMBL/GenBank/DDBJ databases">
        <title>Genome analysis of myxobacterium Chondromyces crocatus Cm c5 reveals a high potential for natural compound synthesis and the genetic basis for the loss of fruiting body formation.</title>
        <authorList>
            <person name="Zaburannyi N."/>
            <person name="Bunk B."/>
            <person name="Maier J."/>
            <person name="Overmann J."/>
            <person name="Mueller R."/>
        </authorList>
    </citation>
    <scope>NUCLEOTIDE SEQUENCE [LARGE SCALE GENOMIC DNA]</scope>
    <source>
        <strain evidence="8 9">Cm c5</strain>
    </source>
</reference>
<evidence type="ECO:0000256" key="2">
    <source>
        <dbReference type="ARBA" id="ARBA00022908"/>
    </source>
</evidence>
<keyword evidence="2" id="KW-0229">DNA integration</keyword>
<dbReference type="PANTHER" id="PTHR30349:SF64">
    <property type="entry name" value="PROPHAGE INTEGRASE INTD-RELATED"/>
    <property type="match status" value="1"/>
</dbReference>
<comment type="similarity">
    <text evidence="1">Belongs to the 'phage' integrase family.</text>
</comment>
<evidence type="ECO:0000256" key="4">
    <source>
        <dbReference type="ARBA" id="ARBA00023172"/>
    </source>
</evidence>
<proteinExistence type="inferred from homology"/>
<evidence type="ECO:0000313" key="9">
    <source>
        <dbReference type="Proteomes" id="UP000067626"/>
    </source>
</evidence>
<name>A0A0K1ECH0_CHOCO</name>
<dbReference type="PROSITE" id="PS51898">
    <property type="entry name" value="TYR_RECOMBINASE"/>
    <property type="match status" value="1"/>
</dbReference>
<dbReference type="EMBL" id="CP012159">
    <property type="protein sequence ID" value="AKT38273.1"/>
    <property type="molecule type" value="Genomic_DNA"/>
</dbReference>
<evidence type="ECO:0000256" key="5">
    <source>
        <dbReference type="PROSITE-ProRule" id="PRU01248"/>
    </source>
</evidence>
<evidence type="ECO:0000313" key="8">
    <source>
        <dbReference type="EMBL" id="AKT38273.1"/>
    </source>
</evidence>
<keyword evidence="4" id="KW-0233">DNA recombination</keyword>
<dbReference type="InterPro" id="IPR002104">
    <property type="entry name" value="Integrase_catalytic"/>
</dbReference>